<reference evidence="1 2" key="1">
    <citation type="submission" date="2016-11" db="EMBL/GenBank/DDBJ databases">
        <title>Gramella sp. LPB0144 isolated from marine environment.</title>
        <authorList>
            <person name="Kim E."/>
            <person name="Yi H."/>
        </authorList>
    </citation>
    <scope>NUCLEOTIDE SEQUENCE [LARGE SCALE GENOMIC DNA]</scope>
    <source>
        <strain evidence="1 2">LPB0144</strain>
    </source>
</reference>
<accession>A0A1L3J722</accession>
<dbReference type="KEGG" id="grl:LPB144_11180"/>
<organism evidence="1 2">
    <name type="scientific">Christiangramia salexigens</name>
    <dbReference type="NCBI Taxonomy" id="1913577"/>
    <lineage>
        <taxon>Bacteria</taxon>
        <taxon>Pseudomonadati</taxon>
        <taxon>Bacteroidota</taxon>
        <taxon>Flavobacteriia</taxon>
        <taxon>Flavobacteriales</taxon>
        <taxon>Flavobacteriaceae</taxon>
        <taxon>Christiangramia</taxon>
    </lineage>
</organism>
<proteinExistence type="predicted"/>
<evidence type="ECO:0008006" key="3">
    <source>
        <dbReference type="Google" id="ProtNLM"/>
    </source>
</evidence>
<dbReference type="EMBL" id="CP018153">
    <property type="protein sequence ID" value="APG60936.1"/>
    <property type="molecule type" value="Genomic_DNA"/>
</dbReference>
<dbReference type="AlphaFoldDB" id="A0A1L3J722"/>
<name>A0A1L3J722_9FLAO</name>
<evidence type="ECO:0000313" key="1">
    <source>
        <dbReference type="EMBL" id="APG60936.1"/>
    </source>
</evidence>
<keyword evidence="2" id="KW-1185">Reference proteome</keyword>
<dbReference type="PROSITE" id="PS51257">
    <property type="entry name" value="PROKAR_LIPOPROTEIN"/>
    <property type="match status" value="1"/>
</dbReference>
<dbReference type="Proteomes" id="UP000182510">
    <property type="component" value="Chromosome"/>
</dbReference>
<gene>
    <name evidence="1" type="ORF">LPB144_11180</name>
</gene>
<dbReference type="STRING" id="1913577.LPB144_11180"/>
<protein>
    <recommendedName>
        <fullName evidence="3">NlpE C-terminal OB domain-containing protein</fullName>
    </recommendedName>
</protein>
<sequence length="129" mass="14375">MKKLFGIFIIALSLFACQDEDRKELMSQPEVEKVPDSIQVLKGDFVYGTDAAVIRGGNFVYGVSMDSMAKVLAKKVAPLKSNDFQMIPVTVKAKVIPNLDRDGWEEVIEIREIIEVPETGKVSDTINKK</sequence>
<dbReference type="RefSeq" id="WP_072553625.1">
    <property type="nucleotide sequence ID" value="NZ_CP018153.1"/>
</dbReference>
<evidence type="ECO:0000313" key="2">
    <source>
        <dbReference type="Proteomes" id="UP000182510"/>
    </source>
</evidence>
<dbReference type="OrthoDB" id="1143948at2"/>